<reference evidence="1" key="1">
    <citation type="submission" date="2009-11" db="EMBL/GenBank/DDBJ databases">
        <authorList>
            <consortium name="The Broad Institute Genome Sequencing Platform"/>
            <person name="Ward D."/>
            <person name="Feldgarden M."/>
            <person name="Earl A."/>
            <person name="Young S.K."/>
            <person name="Zeng Q."/>
            <person name="Koehrsen M."/>
            <person name="Alvarado L."/>
            <person name="Berlin A."/>
            <person name="Bochicchio J."/>
            <person name="Borenstein D."/>
            <person name="Chapman S.B."/>
            <person name="Chen Z."/>
            <person name="Engels R."/>
            <person name="Freedman E."/>
            <person name="Gellesch M."/>
            <person name="Goldberg J."/>
            <person name="Griggs A."/>
            <person name="Gujja S."/>
            <person name="Heilman E."/>
            <person name="Heiman D."/>
            <person name="Hepburn T."/>
            <person name="Howarth C."/>
            <person name="Jen D."/>
            <person name="Larson L."/>
            <person name="Lewis B."/>
            <person name="Mehta T."/>
            <person name="Park D."/>
            <person name="Pearson M."/>
            <person name="Roberts A."/>
            <person name="Saif S."/>
            <person name="Shea T."/>
            <person name="Shenoy N."/>
            <person name="Sisk P."/>
            <person name="Stolte C."/>
            <person name="Sykes S."/>
            <person name="Thomson T."/>
            <person name="Walk T."/>
            <person name="White J."/>
            <person name="Yandava C."/>
            <person name="Izard J."/>
            <person name="Baranova O.V."/>
            <person name="Blanton J.M."/>
            <person name="Tanner A.C."/>
            <person name="Dewhirst F.E."/>
            <person name="Haas B."/>
            <person name="Nusbaum C."/>
            <person name="Birren B."/>
        </authorList>
    </citation>
    <scope>NUCLEOTIDE SEQUENCE [LARGE SCALE GENOMIC DNA]</scope>
    <source>
        <strain evidence="1">1-1 BBBD Race 1</strain>
    </source>
</reference>
<keyword evidence="3" id="KW-1185">Reference proteome</keyword>
<dbReference type="Proteomes" id="UP000005240">
    <property type="component" value="Unassembled WGS sequence"/>
</dbReference>
<sequence>MAPISLFGKGKSKSTCGRAILKNLDEPLSKDPDEDELQGALRTCSILSEAISNEIFTSVINDDNKTDPYKIWNELKTIYASDSLLSVFQVWNKWLEIQYN</sequence>
<reference evidence="2" key="4">
    <citation type="submission" date="2025-05" db="UniProtKB">
        <authorList>
            <consortium name="EnsemblFungi"/>
        </authorList>
    </citation>
    <scope>IDENTIFICATION</scope>
    <source>
        <strain evidence="2">isolate 1-1 / race 1 (BBBD)</strain>
    </source>
</reference>
<dbReference type="VEuPathDB" id="FungiDB:PTTG_26202"/>
<gene>
    <name evidence="1" type="ORF">PTTG_26202</name>
</gene>
<evidence type="ECO:0000313" key="2">
    <source>
        <dbReference type="EnsemblFungi" id="PTTG_26202-t43_1-p1"/>
    </source>
</evidence>
<reference evidence="2 3" key="3">
    <citation type="journal article" date="2017" name="G3 (Bethesda)">
        <title>Comparative analysis highlights variable genome content of wheat rusts and divergence of the mating loci.</title>
        <authorList>
            <person name="Cuomo C.A."/>
            <person name="Bakkeren G."/>
            <person name="Khalil H.B."/>
            <person name="Panwar V."/>
            <person name="Joly D."/>
            <person name="Linning R."/>
            <person name="Sakthikumar S."/>
            <person name="Song X."/>
            <person name="Adiconis X."/>
            <person name="Fan L."/>
            <person name="Goldberg J.M."/>
            <person name="Levin J.Z."/>
            <person name="Young S."/>
            <person name="Zeng Q."/>
            <person name="Anikster Y."/>
            <person name="Bruce M."/>
            <person name="Wang M."/>
            <person name="Yin C."/>
            <person name="McCallum B."/>
            <person name="Szabo L.J."/>
            <person name="Hulbert S."/>
            <person name="Chen X."/>
            <person name="Fellers J.P."/>
        </authorList>
    </citation>
    <scope>NUCLEOTIDE SEQUENCE</scope>
    <source>
        <strain evidence="3">Isolate 1-1 / race 1 (BBBD)</strain>
        <strain evidence="2">isolate 1-1 / race 1 (BBBD)</strain>
    </source>
</reference>
<name>A0A180GVW4_PUCT1</name>
<proteinExistence type="predicted"/>
<protein>
    <submittedName>
        <fullName evidence="1 2">Uncharacterized protein</fullName>
    </submittedName>
</protein>
<dbReference type="OrthoDB" id="2516309at2759"/>
<dbReference type="AlphaFoldDB" id="A0A180GVW4"/>
<reference evidence="1" key="2">
    <citation type="submission" date="2016-05" db="EMBL/GenBank/DDBJ databases">
        <title>Comparative analysis highlights variable genome content of wheat rusts and divergence of the mating loci.</title>
        <authorList>
            <person name="Cuomo C.A."/>
            <person name="Bakkeren G."/>
            <person name="Szabo L."/>
            <person name="Khalil H."/>
            <person name="Joly D."/>
            <person name="Goldberg J."/>
            <person name="Young S."/>
            <person name="Zeng Q."/>
            <person name="Fellers J."/>
        </authorList>
    </citation>
    <scope>NUCLEOTIDE SEQUENCE [LARGE SCALE GENOMIC DNA]</scope>
    <source>
        <strain evidence="1">1-1 BBBD Race 1</strain>
    </source>
</reference>
<evidence type="ECO:0000313" key="3">
    <source>
        <dbReference type="Proteomes" id="UP000005240"/>
    </source>
</evidence>
<organism evidence="1">
    <name type="scientific">Puccinia triticina (isolate 1-1 / race 1 (BBBD))</name>
    <name type="common">Brown leaf rust fungus</name>
    <dbReference type="NCBI Taxonomy" id="630390"/>
    <lineage>
        <taxon>Eukaryota</taxon>
        <taxon>Fungi</taxon>
        <taxon>Dikarya</taxon>
        <taxon>Basidiomycota</taxon>
        <taxon>Pucciniomycotina</taxon>
        <taxon>Pucciniomycetes</taxon>
        <taxon>Pucciniales</taxon>
        <taxon>Pucciniaceae</taxon>
        <taxon>Puccinia</taxon>
    </lineage>
</organism>
<dbReference type="EnsemblFungi" id="PTTG_26202-t43_1">
    <property type="protein sequence ID" value="PTTG_26202-t43_1-p1"/>
    <property type="gene ID" value="PTTG_26202"/>
</dbReference>
<evidence type="ECO:0000313" key="1">
    <source>
        <dbReference type="EMBL" id="OAV96966.1"/>
    </source>
</evidence>
<dbReference type="EMBL" id="ADAS02000016">
    <property type="protein sequence ID" value="OAV96966.1"/>
    <property type="molecule type" value="Genomic_DNA"/>
</dbReference>
<accession>A0A180GVW4</accession>